<evidence type="ECO:0000313" key="5">
    <source>
        <dbReference type="EMBL" id="KAK2841450.1"/>
    </source>
</evidence>
<evidence type="ECO:0000256" key="2">
    <source>
        <dbReference type="PROSITE-ProRule" id="PRU00352"/>
    </source>
</evidence>
<dbReference type="SUPFAM" id="SSF103575">
    <property type="entry name" value="Plexin repeat"/>
    <property type="match status" value="1"/>
</dbReference>
<dbReference type="InterPro" id="IPR027231">
    <property type="entry name" value="Semaphorin"/>
</dbReference>
<dbReference type="InterPro" id="IPR001627">
    <property type="entry name" value="Semap_dom"/>
</dbReference>
<keyword evidence="6" id="KW-1185">Reference proteome</keyword>
<name>A0AA88MMA8_TACVA</name>
<dbReference type="PROSITE" id="PS51257">
    <property type="entry name" value="PROKAR_LIPOPROTEIN"/>
    <property type="match status" value="1"/>
</dbReference>
<dbReference type="EMBL" id="JAVHJS010000012">
    <property type="protein sequence ID" value="KAK2841450.1"/>
    <property type="molecule type" value="Genomic_DNA"/>
</dbReference>
<dbReference type="FunFam" id="3.30.1680.10:FF:000009">
    <property type="entry name" value="Semaphorin 6B isoform 3 variant"/>
    <property type="match status" value="1"/>
</dbReference>
<dbReference type="GO" id="GO:0005886">
    <property type="term" value="C:plasma membrane"/>
    <property type="evidence" value="ECO:0007669"/>
    <property type="project" value="TreeGrafter"/>
</dbReference>
<dbReference type="GO" id="GO:0001755">
    <property type="term" value="P:neural crest cell migration"/>
    <property type="evidence" value="ECO:0007669"/>
    <property type="project" value="TreeGrafter"/>
</dbReference>
<evidence type="ECO:0000256" key="3">
    <source>
        <dbReference type="SAM" id="MobiDB-lite"/>
    </source>
</evidence>
<comment type="caution">
    <text evidence="5">The sequence shown here is derived from an EMBL/GenBank/DDBJ whole genome shotgun (WGS) entry which is preliminary data.</text>
</comment>
<feature type="domain" description="Sema" evidence="4">
    <location>
        <begin position="1"/>
        <end position="456"/>
    </location>
</feature>
<dbReference type="InterPro" id="IPR036352">
    <property type="entry name" value="Semap_dom_sf"/>
</dbReference>
<dbReference type="PANTHER" id="PTHR11036:SF10">
    <property type="entry name" value="SEMAPHORIN-6B"/>
    <property type="match status" value="1"/>
</dbReference>
<dbReference type="SMART" id="SM00630">
    <property type="entry name" value="Sema"/>
    <property type="match status" value="1"/>
</dbReference>
<dbReference type="GO" id="GO:0007411">
    <property type="term" value="P:axon guidance"/>
    <property type="evidence" value="ECO:0007669"/>
    <property type="project" value="TreeGrafter"/>
</dbReference>
<protein>
    <recommendedName>
        <fullName evidence="4">Sema domain-containing protein</fullName>
    </recommendedName>
</protein>
<feature type="region of interest" description="Disordered" evidence="3">
    <location>
        <begin position="810"/>
        <end position="829"/>
    </location>
</feature>
<dbReference type="PANTHER" id="PTHR11036">
    <property type="entry name" value="SEMAPHORIN"/>
    <property type="match status" value="1"/>
</dbReference>
<feature type="region of interest" description="Disordered" evidence="3">
    <location>
        <begin position="613"/>
        <end position="637"/>
    </location>
</feature>
<sequence>MSRSFVSTIESDRFVPPAFCISTGCDALTTRREPRLQPSAATMLLFGLFWLVQLASSAFPEEPGALNIIPTEVVRRYPVFLGRAHSSSVNQEPLHIQRVLQVNRTLYIGARNVAFHPASSSIINRANSCSSLPLRRTPTNVLSRRLPDALGSDDLFRVELDNMVGDEMFYSKKRTWESNKNDIKICKMKGKHEVVVSRVARVCKSDVGGSQRVLEKQWTSFLKARLNCSIPGDSHFYFNLLHSTSSVLQLQGRDVILAVFSTPANSIPGSAVCVFDMEQLSVVFDGRFKEQKSPESIWTPVADELIPKPRPGGCAGQGSKFNSSTSFPDEMLNFVKTHPLMDEAVASVGQRPWIIRTMVRYQLNKMVVDTNAGPHGNRTVVFLASNRGTILKFLVTYDGDNMASRSNVFLEELEGFNPEKCATDSPQARQLLSLSLDSVSHTLLLAFPSCVIRVPVARCHLYSRCMKNCIASRDPYCGWTKGSTCSFLRPGTRLPFEQDVDHGNTSQLGDCDGLLQESYVEEPDGLVSVNLLIMCAVSAFTTGAALSALMICWLMTFKHRRCSRGGASSQAGRRHADREQCVLGHGSSSSAISVTRISGVDAQMEELFTNGWTKSGEIQDPGLPTPEQTPLQHKRPVPDVHDHAHLHQTDSDWEQSQTFITQTGPNASIMYLSSGYLHGGDGGQQDDLTLPNVERQRYLILPHPAIQKDQSRHHPAPKTRNSAGDYRPVTPQDSPERRKVVSTPNPHSDYSNPLHWSQNNISNNAKPNRHHHNYPIQPRTNAALVRPAVLHATRGLGEMQDFSHVLGRRMDSERDVRRERDRECTSNGQ</sequence>
<evidence type="ECO:0000256" key="1">
    <source>
        <dbReference type="ARBA" id="ARBA00023180"/>
    </source>
</evidence>
<dbReference type="GO" id="GO:0030215">
    <property type="term" value="F:semaphorin receptor binding"/>
    <property type="evidence" value="ECO:0007669"/>
    <property type="project" value="InterPro"/>
</dbReference>
<evidence type="ECO:0000259" key="4">
    <source>
        <dbReference type="PROSITE" id="PS51004"/>
    </source>
</evidence>
<dbReference type="GO" id="GO:0045499">
    <property type="term" value="F:chemorepellent activity"/>
    <property type="evidence" value="ECO:0007669"/>
    <property type="project" value="TreeGrafter"/>
</dbReference>
<keyword evidence="1" id="KW-0325">Glycoprotein</keyword>
<dbReference type="InterPro" id="IPR015943">
    <property type="entry name" value="WD40/YVTN_repeat-like_dom_sf"/>
</dbReference>
<feature type="compositionally biased region" description="Polar residues" evidence="3">
    <location>
        <begin position="742"/>
        <end position="766"/>
    </location>
</feature>
<proteinExistence type="predicted"/>
<dbReference type="GO" id="GO:0071526">
    <property type="term" value="P:semaphorin-plexin signaling pathway"/>
    <property type="evidence" value="ECO:0007669"/>
    <property type="project" value="TreeGrafter"/>
</dbReference>
<evidence type="ECO:0000313" key="6">
    <source>
        <dbReference type="Proteomes" id="UP001187315"/>
    </source>
</evidence>
<dbReference type="PROSITE" id="PS51004">
    <property type="entry name" value="SEMA"/>
    <property type="match status" value="1"/>
</dbReference>
<feature type="region of interest" description="Disordered" evidence="3">
    <location>
        <begin position="703"/>
        <end position="775"/>
    </location>
</feature>
<dbReference type="Gene3D" id="2.130.10.10">
    <property type="entry name" value="YVTN repeat-like/Quinoprotein amine dehydrogenase"/>
    <property type="match status" value="2"/>
</dbReference>
<gene>
    <name evidence="5" type="ORF">Q7C36_013029</name>
</gene>
<comment type="caution">
    <text evidence="2">Lacks conserved residue(s) required for the propagation of feature annotation.</text>
</comment>
<dbReference type="Pfam" id="PF01403">
    <property type="entry name" value="Sema"/>
    <property type="match status" value="1"/>
</dbReference>
<dbReference type="AlphaFoldDB" id="A0AA88MMA8"/>
<dbReference type="Proteomes" id="UP001187315">
    <property type="component" value="Unassembled WGS sequence"/>
</dbReference>
<dbReference type="GO" id="GO:0030335">
    <property type="term" value="P:positive regulation of cell migration"/>
    <property type="evidence" value="ECO:0007669"/>
    <property type="project" value="TreeGrafter"/>
</dbReference>
<reference evidence="5" key="1">
    <citation type="submission" date="2023-08" db="EMBL/GenBank/DDBJ databases">
        <title>Pelteobagrus vachellii genome.</title>
        <authorList>
            <person name="Liu H."/>
        </authorList>
    </citation>
    <scope>NUCLEOTIDE SEQUENCE</scope>
    <source>
        <strain evidence="5">PRFRI_2022a</strain>
        <tissue evidence="5">Muscle</tissue>
    </source>
</reference>
<organism evidence="5 6">
    <name type="scientific">Tachysurus vachellii</name>
    <name type="common">Darkbarbel catfish</name>
    <name type="synonym">Pelteobagrus vachellii</name>
    <dbReference type="NCBI Taxonomy" id="175792"/>
    <lineage>
        <taxon>Eukaryota</taxon>
        <taxon>Metazoa</taxon>
        <taxon>Chordata</taxon>
        <taxon>Craniata</taxon>
        <taxon>Vertebrata</taxon>
        <taxon>Euteleostomi</taxon>
        <taxon>Actinopterygii</taxon>
        <taxon>Neopterygii</taxon>
        <taxon>Teleostei</taxon>
        <taxon>Ostariophysi</taxon>
        <taxon>Siluriformes</taxon>
        <taxon>Bagridae</taxon>
        <taxon>Tachysurus</taxon>
    </lineage>
</organism>
<accession>A0AA88MMA8</accession>
<dbReference type="Gene3D" id="3.30.1680.10">
    <property type="entry name" value="ligand-binding face of the semaphorins, domain 2"/>
    <property type="match status" value="1"/>
</dbReference>
<dbReference type="SUPFAM" id="SSF101912">
    <property type="entry name" value="Sema domain"/>
    <property type="match status" value="1"/>
</dbReference>